<protein>
    <submittedName>
        <fullName evidence="2">G patch domain protein</fullName>
    </submittedName>
</protein>
<comment type="caution">
    <text evidence="2">The sequence shown here is derived from an EMBL/GenBank/DDBJ whole genome shotgun (WGS) entry which is preliminary data.</text>
</comment>
<proteinExistence type="predicted"/>
<feature type="region of interest" description="Disordered" evidence="1">
    <location>
        <begin position="82"/>
        <end position="108"/>
    </location>
</feature>
<dbReference type="AlphaFoldDB" id="A0A2P5AK77"/>
<reference evidence="3" key="1">
    <citation type="submission" date="2016-06" db="EMBL/GenBank/DDBJ databases">
        <title>Parallel loss of symbiosis genes in relatives of nitrogen-fixing non-legume Parasponia.</title>
        <authorList>
            <person name="Van Velzen R."/>
            <person name="Holmer R."/>
            <person name="Bu F."/>
            <person name="Rutten L."/>
            <person name="Van Zeijl A."/>
            <person name="Liu W."/>
            <person name="Santuari L."/>
            <person name="Cao Q."/>
            <person name="Sharma T."/>
            <person name="Shen D."/>
            <person name="Roswanjaya Y."/>
            <person name="Wardhani T."/>
            <person name="Kalhor M.S."/>
            <person name="Jansen J."/>
            <person name="Van den Hoogen J."/>
            <person name="Gungor B."/>
            <person name="Hartog M."/>
            <person name="Hontelez J."/>
            <person name="Verver J."/>
            <person name="Yang W.-C."/>
            <person name="Schijlen E."/>
            <person name="Repin R."/>
            <person name="Schilthuizen M."/>
            <person name="Schranz E."/>
            <person name="Heidstra R."/>
            <person name="Miyata K."/>
            <person name="Fedorova E."/>
            <person name="Kohlen W."/>
            <person name="Bisseling T."/>
            <person name="Smit S."/>
            <person name="Geurts R."/>
        </authorList>
    </citation>
    <scope>NUCLEOTIDE SEQUENCE [LARGE SCALE GENOMIC DNA]</scope>
    <source>
        <strain evidence="3">cv. WU1-14</strain>
    </source>
</reference>
<dbReference type="STRING" id="3476.A0A2P5AK77"/>
<sequence>MMAVDLHRGGELLLSSDQFQFADINDDGVSFSENLRFDHPQKPWLLSFDEFSSPVSSSPESETDQKDDCCIAELTRDRIMTHYSSDPDDEKRCRFPPNTGPEKQNELRDFRGWGSQPTRVWSPFGSSCGSPEGPSLEPTPPATPVMEKRQYPWDYGSFEITAKLEDMNMNNEGSKYSLSNNQYQSLPMKPNSDPILVVNPTSGSRKKQALTLDQVRAIQFYKLKQELILKQQSSTNRVVLDQKFETHEQNHHHHQHHHNHLQLVKKERSSTNRHAWPSSVNYQKQRMGSGMRAVFLGGSDSASGSCGTGVFLPCVIGDASESRKKGGCSPVLIPAKVMQALKVHFDRMDNLSRQNAPDFYPMQHGTFNNSGRNRIHSFKKGQSRAAPAMNQNEMCLPQDWTY</sequence>
<keyword evidence="3" id="KW-1185">Reference proteome</keyword>
<dbReference type="OrthoDB" id="1709562at2759"/>
<dbReference type="Proteomes" id="UP000237105">
    <property type="component" value="Unassembled WGS sequence"/>
</dbReference>
<accession>A0A2P5AK77</accession>
<organism evidence="2 3">
    <name type="scientific">Parasponia andersonii</name>
    <name type="common">Sponia andersonii</name>
    <dbReference type="NCBI Taxonomy" id="3476"/>
    <lineage>
        <taxon>Eukaryota</taxon>
        <taxon>Viridiplantae</taxon>
        <taxon>Streptophyta</taxon>
        <taxon>Embryophyta</taxon>
        <taxon>Tracheophyta</taxon>
        <taxon>Spermatophyta</taxon>
        <taxon>Magnoliopsida</taxon>
        <taxon>eudicotyledons</taxon>
        <taxon>Gunneridae</taxon>
        <taxon>Pentapetalae</taxon>
        <taxon>rosids</taxon>
        <taxon>fabids</taxon>
        <taxon>Rosales</taxon>
        <taxon>Cannabaceae</taxon>
        <taxon>Parasponia</taxon>
    </lineage>
</organism>
<evidence type="ECO:0000313" key="2">
    <source>
        <dbReference type="EMBL" id="PON36948.1"/>
    </source>
</evidence>
<name>A0A2P5AK77_PARAD</name>
<evidence type="ECO:0000256" key="1">
    <source>
        <dbReference type="SAM" id="MobiDB-lite"/>
    </source>
</evidence>
<evidence type="ECO:0000313" key="3">
    <source>
        <dbReference type="Proteomes" id="UP000237105"/>
    </source>
</evidence>
<feature type="region of interest" description="Disordered" evidence="1">
    <location>
        <begin position="124"/>
        <end position="146"/>
    </location>
</feature>
<dbReference type="PANTHER" id="PTHR33356">
    <property type="entry name" value="TIP41-LIKE PROTEIN"/>
    <property type="match status" value="1"/>
</dbReference>
<gene>
    <name evidence="2" type="ORF">PanWU01x14_324430</name>
</gene>
<dbReference type="PANTHER" id="PTHR33356:SF16">
    <property type="entry name" value="G PATCH DOMAIN PROTEIN"/>
    <property type="match status" value="1"/>
</dbReference>
<dbReference type="EMBL" id="JXTB01000548">
    <property type="protein sequence ID" value="PON36948.1"/>
    <property type="molecule type" value="Genomic_DNA"/>
</dbReference>